<gene>
    <name evidence="8" type="ORF">RGQ30_05160</name>
</gene>
<dbReference type="CDD" id="cd12797">
    <property type="entry name" value="M23_peptidase"/>
    <property type="match status" value="1"/>
</dbReference>
<proteinExistence type="predicted"/>
<keyword evidence="2" id="KW-0645">Protease</keyword>
<dbReference type="InterPro" id="IPR011055">
    <property type="entry name" value="Dup_hybrid_motif"/>
</dbReference>
<evidence type="ECO:0000259" key="7">
    <source>
        <dbReference type="Pfam" id="PF01551"/>
    </source>
</evidence>
<dbReference type="PANTHER" id="PTHR21666">
    <property type="entry name" value="PEPTIDASE-RELATED"/>
    <property type="match status" value="1"/>
</dbReference>
<evidence type="ECO:0000256" key="6">
    <source>
        <dbReference type="ARBA" id="ARBA00023049"/>
    </source>
</evidence>
<evidence type="ECO:0000256" key="1">
    <source>
        <dbReference type="ARBA" id="ARBA00001947"/>
    </source>
</evidence>
<dbReference type="SUPFAM" id="SSF51261">
    <property type="entry name" value="Duplicated hybrid motif"/>
    <property type="match status" value="1"/>
</dbReference>
<dbReference type="RefSeq" id="WP_130558466.1">
    <property type="nucleotide sequence ID" value="NZ_AP028947.1"/>
</dbReference>
<dbReference type="Pfam" id="PF01551">
    <property type="entry name" value="Peptidase_M23"/>
    <property type="match status" value="1"/>
</dbReference>
<name>A0AA86MDS2_9BURK</name>
<keyword evidence="3" id="KW-0479">Metal-binding</keyword>
<dbReference type="InterPro" id="IPR050570">
    <property type="entry name" value="Cell_wall_metabolism_enzyme"/>
</dbReference>
<dbReference type="GO" id="GO:0004222">
    <property type="term" value="F:metalloendopeptidase activity"/>
    <property type="evidence" value="ECO:0007669"/>
    <property type="project" value="TreeGrafter"/>
</dbReference>
<keyword evidence="6" id="KW-0482">Metalloprotease</keyword>
<evidence type="ECO:0000256" key="5">
    <source>
        <dbReference type="ARBA" id="ARBA00022833"/>
    </source>
</evidence>
<dbReference type="GO" id="GO:0046872">
    <property type="term" value="F:metal ion binding"/>
    <property type="evidence" value="ECO:0007669"/>
    <property type="project" value="UniProtKB-KW"/>
</dbReference>
<keyword evidence="4" id="KW-0378">Hydrolase</keyword>
<dbReference type="KEGG" id="lto:RGQ30_05160"/>
<sequence length="165" mass="17783">MKKVWPVPQWQSQFSYKQHPRSFGSKRSQGRTHAGCDLYAPLGSEVLAISAGRVVSAGKFYMGTFEVSIDHGALGVVRYGEIAVAPGLDLKSNVEAGQVIGYVASLGRGIPPMLHIEQFKGSKVGPLTDRSNPPYLRRADLMDITPLLDEMVCTHLGGLCKAVAA</sequence>
<feature type="domain" description="M23ase beta-sheet core" evidence="7">
    <location>
        <begin position="32"/>
        <end position="120"/>
    </location>
</feature>
<dbReference type="GO" id="GO:0006508">
    <property type="term" value="P:proteolysis"/>
    <property type="evidence" value="ECO:0007669"/>
    <property type="project" value="UniProtKB-KW"/>
</dbReference>
<dbReference type="InterPro" id="IPR016047">
    <property type="entry name" value="M23ase_b-sheet_dom"/>
</dbReference>
<protein>
    <recommendedName>
        <fullName evidence="7">M23ase beta-sheet core domain-containing protein</fullName>
    </recommendedName>
</protein>
<organism evidence="8 9">
    <name type="scientific">Limnobacter thiooxidans</name>
    <dbReference type="NCBI Taxonomy" id="131080"/>
    <lineage>
        <taxon>Bacteria</taxon>
        <taxon>Pseudomonadati</taxon>
        <taxon>Pseudomonadota</taxon>
        <taxon>Betaproteobacteria</taxon>
        <taxon>Burkholderiales</taxon>
        <taxon>Burkholderiaceae</taxon>
        <taxon>Limnobacter</taxon>
    </lineage>
</organism>
<comment type="cofactor">
    <cofactor evidence="1">
        <name>Zn(2+)</name>
        <dbReference type="ChEBI" id="CHEBI:29105"/>
    </cofactor>
</comment>
<evidence type="ECO:0000313" key="9">
    <source>
        <dbReference type="Proteomes" id="UP001329151"/>
    </source>
</evidence>
<evidence type="ECO:0000256" key="2">
    <source>
        <dbReference type="ARBA" id="ARBA00022670"/>
    </source>
</evidence>
<evidence type="ECO:0000256" key="3">
    <source>
        <dbReference type="ARBA" id="ARBA00022723"/>
    </source>
</evidence>
<dbReference type="EMBL" id="AP028947">
    <property type="protein sequence ID" value="BET25015.1"/>
    <property type="molecule type" value="Genomic_DNA"/>
</dbReference>
<dbReference type="AlphaFoldDB" id="A0AA86MDS2"/>
<evidence type="ECO:0000256" key="4">
    <source>
        <dbReference type="ARBA" id="ARBA00022801"/>
    </source>
</evidence>
<reference evidence="8 9" key="1">
    <citation type="submission" date="2023-10" db="EMBL/GenBank/DDBJ databases">
        <title>Complete Genome Sequence of Limnobacter thiooxidans CS-K2T, Isolated from freshwater lake sediments in Bavaria, Germany.</title>
        <authorList>
            <person name="Naruki M."/>
            <person name="Watanabe A."/>
            <person name="Warashina T."/>
            <person name="Morita T."/>
            <person name="Arakawa K."/>
        </authorList>
    </citation>
    <scope>NUCLEOTIDE SEQUENCE [LARGE SCALE GENOMIC DNA]</scope>
    <source>
        <strain evidence="8 9">CS-K2</strain>
    </source>
</reference>
<evidence type="ECO:0000313" key="8">
    <source>
        <dbReference type="EMBL" id="BET25015.1"/>
    </source>
</evidence>
<keyword evidence="5" id="KW-0862">Zinc</keyword>
<accession>A0AA86MDS2</accession>
<dbReference type="PANTHER" id="PTHR21666:SF288">
    <property type="entry name" value="CELL DIVISION PROTEIN YTFB"/>
    <property type="match status" value="1"/>
</dbReference>
<dbReference type="Gene3D" id="2.70.70.10">
    <property type="entry name" value="Glucose Permease (Domain IIA)"/>
    <property type="match status" value="1"/>
</dbReference>
<dbReference type="Proteomes" id="UP001329151">
    <property type="component" value="Chromosome"/>
</dbReference>
<keyword evidence="9" id="KW-1185">Reference proteome</keyword>